<dbReference type="Pfam" id="PF19045">
    <property type="entry name" value="Ligase_CoA_2"/>
    <property type="match status" value="1"/>
</dbReference>
<keyword evidence="8" id="KW-1185">Reference proteome</keyword>
<dbReference type="InterPro" id="IPR003781">
    <property type="entry name" value="CoA-bd"/>
</dbReference>
<feature type="region of interest" description="Disordered" evidence="5">
    <location>
        <begin position="716"/>
        <end position="740"/>
    </location>
</feature>
<dbReference type="InterPro" id="IPR051538">
    <property type="entry name" value="Acyl-CoA_Synth/Transferase"/>
</dbReference>
<keyword evidence="1" id="KW-0436">Ligase</keyword>
<dbReference type="InterPro" id="IPR011761">
    <property type="entry name" value="ATP-grasp"/>
</dbReference>
<evidence type="ECO:0000259" key="6">
    <source>
        <dbReference type="PROSITE" id="PS50975"/>
    </source>
</evidence>
<dbReference type="Gene3D" id="3.40.50.720">
    <property type="entry name" value="NAD(P)-binding Rossmann-like Domain"/>
    <property type="match status" value="1"/>
</dbReference>
<dbReference type="Pfam" id="PF13380">
    <property type="entry name" value="CoA_binding_2"/>
    <property type="match status" value="1"/>
</dbReference>
<dbReference type="InterPro" id="IPR036291">
    <property type="entry name" value="NAD(P)-bd_dom_sf"/>
</dbReference>
<dbReference type="SMART" id="SM00881">
    <property type="entry name" value="CoA_binding"/>
    <property type="match status" value="1"/>
</dbReference>
<name>A0ABP4REM6_9ACTN</name>
<organism evidence="7 8">
    <name type="scientific">Kribbella alba</name>
    <dbReference type="NCBI Taxonomy" id="190197"/>
    <lineage>
        <taxon>Bacteria</taxon>
        <taxon>Bacillati</taxon>
        <taxon>Actinomycetota</taxon>
        <taxon>Actinomycetes</taxon>
        <taxon>Propionibacteriales</taxon>
        <taxon>Kribbellaceae</taxon>
        <taxon>Kribbella</taxon>
    </lineage>
</organism>
<dbReference type="InterPro" id="IPR043938">
    <property type="entry name" value="Ligase_CoA_dom"/>
</dbReference>
<protein>
    <recommendedName>
        <fullName evidence="6">ATP-grasp domain-containing protein</fullName>
    </recommendedName>
</protein>
<dbReference type="RefSeq" id="WP_344113674.1">
    <property type="nucleotide sequence ID" value="NZ_BAAANE010000007.1"/>
</dbReference>
<keyword evidence="2 4" id="KW-0547">Nucleotide-binding</keyword>
<feature type="domain" description="ATP-grasp" evidence="6">
    <location>
        <begin position="517"/>
        <end position="604"/>
    </location>
</feature>
<feature type="compositionally biased region" description="Basic and acidic residues" evidence="5">
    <location>
        <begin position="721"/>
        <end position="740"/>
    </location>
</feature>
<dbReference type="Proteomes" id="UP001501319">
    <property type="component" value="Unassembled WGS sequence"/>
</dbReference>
<evidence type="ECO:0000256" key="4">
    <source>
        <dbReference type="PROSITE-ProRule" id="PRU00409"/>
    </source>
</evidence>
<evidence type="ECO:0000256" key="1">
    <source>
        <dbReference type="ARBA" id="ARBA00022598"/>
    </source>
</evidence>
<dbReference type="Gene3D" id="3.40.50.261">
    <property type="entry name" value="Succinyl-CoA synthetase domains"/>
    <property type="match status" value="2"/>
</dbReference>
<dbReference type="SUPFAM" id="SSF56059">
    <property type="entry name" value="Glutathione synthetase ATP-binding domain-like"/>
    <property type="match status" value="1"/>
</dbReference>
<evidence type="ECO:0000313" key="7">
    <source>
        <dbReference type="EMBL" id="GAA1647425.1"/>
    </source>
</evidence>
<accession>A0ABP4REM6</accession>
<dbReference type="InterPro" id="IPR013815">
    <property type="entry name" value="ATP_grasp_subdomain_1"/>
</dbReference>
<gene>
    <name evidence="7" type="ORF">GCM10009744_43350</name>
</gene>
<dbReference type="Gene3D" id="3.30.1490.20">
    <property type="entry name" value="ATP-grasp fold, A domain"/>
    <property type="match status" value="1"/>
</dbReference>
<dbReference type="Pfam" id="PF13607">
    <property type="entry name" value="Succ_CoA_lig"/>
    <property type="match status" value="1"/>
</dbReference>
<dbReference type="EMBL" id="BAAANE010000007">
    <property type="protein sequence ID" value="GAA1647425.1"/>
    <property type="molecule type" value="Genomic_DNA"/>
</dbReference>
<dbReference type="Pfam" id="PF13549">
    <property type="entry name" value="ATP-grasp_5"/>
    <property type="match status" value="1"/>
</dbReference>
<sequence length="740" mass="75495">MPVLKGDLSAVFEPRRVALVGASDQPGKTGELFWRNLASFPGEVVPVTSSAETVAGHKAYPTLRDVEGEIDLAVVVVPAAGVPAVIRDASAKGVSAAIVISGGFAEAGPGGIRLHDELVAAARAGGVRIVGPNCFGVQNCDLPLNASMAAGTPRGGGGISLVTQSGAYGMAIHSLGLDEQIGFAKVYAAGNKADIGDAELLRYLADDGASRTLCFFLESLPDGRAFFEAACRATPRKPVIVAMTGRSVDGVRAARSHTAGLAGSERVWRAAFEQAGVILVRSGLEMMDVARALDSQPPPVGRRVAVITNSGGTGVELTDLLADEGLEVPELSVKLQDELRLLLPPLASPGNPVDLTPVWSRFAELYPLLVDRLARSGEVDAVVPVLLQRSASDERVAMGIRDAVDRLRADGVRVPVYVCWVAPRTSRPNADLLQAGGVPCFEWPERTARALGHAARYGEARAPASAGAVGPAAGSVAASAGSASAGSALGSASAGSALAGVPGPALAPGWLGIDAAAEVLAGTGIQTVAGRICGTAADAVVAADDLGYPVVVKAVHPTLLHKTEAGGVRLDLGDPSAVQAAAAELLMLASGAAVLVQPQVPGTELIVGGLRDPQFGPTVLVGLGGIFVEALDDTALGLAPLNHEAARGLVGKLRGYPVLAGARGAEPIDLDAVAAVITAVGDLLVTTPEIAELDLNPVLAAPDGCVAVDWRILVENPPGQDQERPQDSPRHAGETRRRPS</sequence>
<dbReference type="InterPro" id="IPR016102">
    <property type="entry name" value="Succinyl-CoA_synth-like"/>
</dbReference>
<evidence type="ECO:0000256" key="5">
    <source>
        <dbReference type="SAM" id="MobiDB-lite"/>
    </source>
</evidence>
<dbReference type="SUPFAM" id="SSF51735">
    <property type="entry name" value="NAD(P)-binding Rossmann-fold domains"/>
    <property type="match status" value="1"/>
</dbReference>
<comment type="caution">
    <text evidence="7">The sequence shown here is derived from an EMBL/GenBank/DDBJ whole genome shotgun (WGS) entry which is preliminary data.</text>
</comment>
<dbReference type="PANTHER" id="PTHR43334">
    <property type="entry name" value="ACETATE--COA LIGASE [ADP-FORMING]"/>
    <property type="match status" value="1"/>
</dbReference>
<evidence type="ECO:0000256" key="3">
    <source>
        <dbReference type="ARBA" id="ARBA00022840"/>
    </source>
</evidence>
<dbReference type="InterPro" id="IPR032875">
    <property type="entry name" value="Succ_CoA_lig_flav_dom"/>
</dbReference>
<proteinExistence type="predicted"/>
<reference evidence="8" key="1">
    <citation type="journal article" date="2019" name="Int. J. Syst. Evol. Microbiol.">
        <title>The Global Catalogue of Microorganisms (GCM) 10K type strain sequencing project: providing services to taxonomists for standard genome sequencing and annotation.</title>
        <authorList>
            <consortium name="The Broad Institute Genomics Platform"/>
            <consortium name="The Broad Institute Genome Sequencing Center for Infectious Disease"/>
            <person name="Wu L."/>
            <person name="Ma J."/>
        </authorList>
    </citation>
    <scope>NUCLEOTIDE SEQUENCE [LARGE SCALE GENOMIC DNA]</scope>
    <source>
        <strain evidence="8">JCM 14306</strain>
    </source>
</reference>
<evidence type="ECO:0000256" key="2">
    <source>
        <dbReference type="ARBA" id="ARBA00022741"/>
    </source>
</evidence>
<keyword evidence="3 4" id="KW-0067">ATP-binding</keyword>
<dbReference type="PROSITE" id="PS50975">
    <property type="entry name" value="ATP_GRASP"/>
    <property type="match status" value="1"/>
</dbReference>
<dbReference type="SUPFAM" id="SSF52210">
    <property type="entry name" value="Succinyl-CoA synthetase domains"/>
    <property type="match status" value="2"/>
</dbReference>
<evidence type="ECO:0000313" key="8">
    <source>
        <dbReference type="Proteomes" id="UP001501319"/>
    </source>
</evidence>
<dbReference type="PANTHER" id="PTHR43334:SF1">
    <property type="entry name" value="3-HYDROXYPROPIONATE--COA LIGASE [ADP-FORMING]"/>
    <property type="match status" value="1"/>
</dbReference>
<dbReference type="Gene3D" id="3.30.470.20">
    <property type="entry name" value="ATP-grasp fold, B domain"/>
    <property type="match status" value="1"/>
</dbReference>